<organism evidence="1 2">
    <name type="scientific">Roseibium aquae</name>
    <dbReference type="NCBI Taxonomy" id="1323746"/>
    <lineage>
        <taxon>Bacteria</taxon>
        <taxon>Pseudomonadati</taxon>
        <taxon>Pseudomonadota</taxon>
        <taxon>Alphaproteobacteria</taxon>
        <taxon>Hyphomicrobiales</taxon>
        <taxon>Stappiaceae</taxon>
        <taxon>Roseibium</taxon>
    </lineage>
</organism>
<keyword evidence="2" id="KW-1185">Reference proteome</keyword>
<dbReference type="RefSeq" id="WP_150495019.1">
    <property type="nucleotide sequence ID" value="NZ_BMFA01000002.1"/>
</dbReference>
<protein>
    <submittedName>
        <fullName evidence="1">Uncharacterized protein</fullName>
    </submittedName>
</protein>
<dbReference type="Proteomes" id="UP000605148">
    <property type="component" value="Unassembled WGS sequence"/>
</dbReference>
<reference evidence="1" key="1">
    <citation type="journal article" date="2014" name="Int. J. Syst. Evol. Microbiol.">
        <title>Complete genome sequence of Corynebacterium casei LMG S-19264T (=DSM 44701T), isolated from a smear-ripened cheese.</title>
        <authorList>
            <consortium name="US DOE Joint Genome Institute (JGI-PGF)"/>
            <person name="Walter F."/>
            <person name="Albersmeier A."/>
            <person name="Kalinowski J."/>
            <person name="Ruckert C."/>
        </authorList>
    </citation>
    <scope>NUCLEOTIDE SEQUENCE</scope>
    <source>
        <strain evidence="1">CGMCC 1.12426</strain>
    </source>
</reference>
<accession>A0A916TBQ7</accession>
<reference evidence="1" key="2">
    <citation type="submission" date="2020-09" db="EMBL/GenBank/DDBJ databases">
        <authorList>
            <person name="Sun Q."/>
            <person name="Zhou Y."/>
        </authorList>
    </citation>
    <scope>NUCLEOTIDE SEQUENCE</scope>
    <source>
        <strain evidence="1">CGMCC 1.12426</strain>
    </source>
</reference>
<comment type="caution">
    <text evidence="1">The sequence shown here is derived from an EMBL/GenBank/DDBJ whole genome shotgun (WGS) entry which is preliminary data.</text>
</comment>
<dbReference type="EMBL" id="BMFA01000002">
    <property type="protein sequence ID" value="GGB39209.1"/>
    <property type="molecule type" value="Genomic_DNA"/>
</dbReference>
<dbReference type="OrthoDB" id="7867040at2"/>
<evidence type="ECO:0000313" key="2">
    <source>
        <dbReference type="Proteomes" id="UP000605148"/>
    </source>
</evidence>
<dbReference type="AlphaFoldDB" id="A0A916TBQ7"/>
<sequence>MQNAAPTIDVSRKAERLVVEGIRRSMAAHATGDYACFDLALKLYEAELGPRDARRTLSDLCFYARALALYGNRSFCLFPYECPRLCQDECLVAALIAAEQSGNSSISRKIAEALVTSEGQSATLYAASSFANALSDCALHLSPIDFTSLRIEACPLRRAGLGPRH</sequence>
<evidence type="ECO:0000313" key="1">
    <source>
        <dbReference type="EMBL" id="GGB39209.1"/>
    </source>
</evidence>
<proteinExistence type="predicted"/>
<name>A0A916TBQ7_9HYPH</name>
<gene>
    <name evidence="1" type="ORF">GCM10011316_09060</name>
</gene>